<keyword evidence="2" id="KW-1185">Reference proteome</keyword>
<dbReference type="Proteomes" id="UP000266861">
    <property type="component" value="Unassembled WGS sequence"/>
</dbReference>
<gene>
    <name evidence="1" type="ORF">Glove_251g44</name>
</gene>
<accession>A0A397IC65</accession>
<reference evidence="1 2" key="1">
    <citation type="submission" date="2018-08" db="EMBL/GenBank/DDBJ databases">
        <title>Genome and evolution of the arbuscular mycorrhizal fungus Diversispora epigaea (formerly Glomus versiforme) and its bacterial endosymbionts.</title>
        <authorList>
            <person name="Sun X."/>
            <person name="Fei Z."/>
            <person name="Harrison M."/>
        </authorList>
    </citation>
    <scope>NUCLEOTIDE SEQUENCE [LARGE SCALE GENOMIC DNA]</scope>
    <source>
        <strain evidence="1 2">IT104</strain>
    </source>
</reference>
<dbReference type="EMBL" id="PQFF01000231">
    <property type="protein sequence ID" value="RHZ71868.1"/>
    <property type="molecule type" value="Genomic_DNA"/>
</dbReference>
<dbReference type="AlphaFoldDB" id="A0A397IC65"/>
<sequence length="125" mass="14396">MYVMYEASLILNVVFSEKIVYDNVATDSEKKKSQNRFAILIKCKLLSTTYRNQHTIENNVLRPLITNPPAIYESEIDIQVSLPLQSQTFNTIISQKYLADIGQKKLQNSQTVENIVEYFNFPIAC</sequence>
<evidence type="ECO:0000313" key="1">
    <source>
        <dbReference type="EMBL" id="RHZ71868.1"/>
    </source>
</evidence>
<proteinExistence type="predicted"/>
<comment type="caution">
    <text evidence="1">The sequence shown here is derived from an EMBL/GenBank/DDBJ whole genome shotgun (WGS) entry which is preliminary data.</text>
</comment>
<organism evidence="1 2">
    <name type="scientific">Diversispora epigaea</name>
    <dbReference type="NCBI Taxonomy" id="1348612"/>
    <lineage>
        <taxon>Eukaryota</taxon>
        <taxon>Fungi</taxon>
        <taxon>Fungi incertae sedis</taxon>
        <taxon>Mucoromycota</taxon>
        <taxon>Glomeromycotina</taxon>
        <taxon>Glomeromycetes</taxon>
        <taxon>Diversisporales</taxon>
        <taxon>Diversisporaceae</taxon>
        <taxon>Diversispora</taxon>
    </lineage>
</organism>
<evidence type="ECO:0000313" key="2">
    <source>
        <dbReference type="Proteomes" id="UP000266861"/>
    </source>
</evidence>
<protein>
    <submittedName>
        <fullName evidence="1">Uncharacterized protein</fullName>
    </submittedName>
</protein>
<name>A0A397IC65_9GLOM</name>